<sequence length="289" mass="33087">MGSFMQKRAVRTATHLIMVVYYDTYIENMVSTIKKLCYIGGISDVVIVNNNNISGLLAVAQKKLSVLNIDVVEHDNSGAEFGAYQAGLNHLIGKDLGQFNLVIANETLGKHYMFFNQHASAFFKSFYQARHGAVACGFVAYAEKRLRIGELYSSRWLQSNLIGLSYSAIERLDFQLYNESLNKLVLSSSAERDMFDVEIGRELADRLRDWLFRPVGGWYGASPLNKGNANFFRNKARSIIQEMHLSMRLEDRDVAIVHYRITFLQRLIIRLKLPFYFFVTSRGRNIGRR</sequence>
<evidence type="ECO:0000313" key="1">
    <source>
        <dbReference type="EMBL" id="SFM88063.1"/>
    </source>
</evidence>
<protein>
    <recommendedName>
        <fullName evidence="3">Glycosyl transferase family 2</fullName>
    </recommendedName>
</protein>
<name>A0A1I4UH89_9HYPH</name>
<evidence type="ECO:0008006" key="3">
    <source>
        <dbReference type="Google" id="ProtNLM"/>
    </source>
</evidence>
<organism evidence="1 2">
    <name type="scientific">Methylobacterium pseudosasicola</name>
    <dbReference type="NCBI Taxonomy" id="582667"/>
    <lineage>
        <taxon>Bacteria</taxon>
        <taxon>Pseudomonadati</taxon>
        <taxon>Pseudomonadota</taxon>
        <taxon>Alphaproteobacteria</taxon>
        <taxon>Hyphomicrobiales</taxon>
        <taxon>Methylobacteriaceae</taxon>
        <taxon>Methylobacterium</taxon>
    </lineage>
</organism>
<reference evidence="2" key="1">
    <citation type="submission" date="2016-10" db="EMBL/GenBank/DDBJ databases">
        <authorList>
            <person name="Varghese N."/>
            <person name="Submissions S."/>
        </authorList>
    </citation>
    <scope>NUCLEOTIDE SEQUENCE [LARGE SCALE GENOMIC DNA]</scope>
    <source>
        <strain evidence="2">BL36</strain>
    </source>
</reference>
<keyword evidence="2" id="KW-1185">Reference proteome</keyword>
<proteinExistence type="predicted"/>
<evidence type="ECO:0000313" key="2">
    <source>
        <dbReference type="Proteomes" id="UP000199048"/>
    </source>
</evidence>
<dbReference type="EMBL" id="FOTK01000070">
    <property type="protein sequence ID" value="SFM88063.1"/>
    <property type="molecule type" value="Genomic_DNA"/>
</dbReference>
<gene>
    <name evidence="1" type="ORF">SAMN05192568_10707</name>
</gene>
<accession>A0A1I4UH89</accession>
<dbReference type="AlphaFoldDB" id="A0A1I4UH89"/>
<dbReference type="STRING" id="582667.SAMN05192568_10707"/>
<dbReference type="Proteomes" id="UP000199048">
    <property type="component" value="Unassembled WGS sequence"/>
</dbReference>